<evidence type="ECO:0000259" key="1">
    <source>
        <dbReference type="Pfam" id="PF21926"/>
    </source>
</evidence>
<dbReference type="STRING" id="52441.SAMN05216302_10071"/>
<protein>
    <recommendedName>
        <fullName evidence="1">N-acyl amino acid synthase FeeM catalytic core domain-containing protein</fullName>
    </recommendedName>
</protein>
<reference evidence="3" key="1">
    <citation type="submission" date="2016-10" db="EMBL/GenBank/DDBJ databases">
        <authorList>
            <person name="Varghese N."/>
            <person name="Submissions S."/>
        </authorList>
    </citation>
    <scope>NUCLEOTIDE SEQUENCE [LARGE SCALE GENOMIC DNA]</scope>
    <source>
        <strain evidence="3">Nm69</strain>
    </source>
</reference>
<sequence length="225" mass="25467">MLNINESFQKYTSNSNPTLFNTSFDSLDNTSEKQAYHLNRNGYSIHIVNSLKHRIKANTLIKRMYASRGYQTKNATIFPSTPDQITFATFVGEIIIGTVTLKKDSTNGLLADELYGEEINLFRKNGRKVCELSKFALDPQYTSKEMITSLFQVTFLYARNVLNATDFFCEVNPRHSGFHKHVFGFQASGEMRTCPRVNAPAILLHLELDHYATKHASALANINVS</sequence>
<organism evidence="2 3">
    <name type="scientific">Nitrosomonas aestuarii</name>
    <dbReference type="NCBI Taxonomy" id="52441"/>
    <lineage>
        <taxon>Bacteria</taxon>
        <taxon>Pseudomonadati</taxon>
        <taxon>Pseudomonadota</taxon>
        <taxon>Betaproteobacteria</taxon>
        <taxon>Nitrosomonadales</taxon>
        <taxon>Nitrosomonadaceae</taxon>
        <taxon>Nitrosomonas</taxon>
    </lineage>
</organism>
<dbReference type="InterPro" id="IPR016181">
    <property type="entry name" value="Acyl_CoA_acyltransferase"/>
</dbReference>
<dbReference type="InterPro" id="IPR054597">
    <property type="entry name" value="FeeM_cat"/>
</dbReference>
<evidence type="ECO:0000313" key="2">
    <source>
        <dbReference type="EMBL" id="SFK46051.1"/>
    </source>
</evidence>
<dbReference type="RefSeq" id="WP_139218517.1">
    <property type="nucleotide sequence ID" value="NZ_FOSP01000007.1"/>
</dbReference>
<dbReference type="OrthoDB" id="9783696at2"/>
<dbReference type="Gene3D" id="3.40.630.30">
    <property type="match status" value="1"/>
</dbReference>
<feature type="domain" description="N-acyl amino acid synthase FeeM catalytic core" evidence="1">
    <location>
        <begin position="57"/>
        <end position="207"/>
    </location>
</feature>
<proteinExistence type="predicted"/>
<dbReference type="Pfam" id="PF21926">
    <property type="entry name" value="FeeM"/>
    <property type="match status" value="1"/>
</dbReference>
<keyword evidence="3" id="KW-1185">Reference proteome</keyword>
<dbReference type="SUPFAM" id="SSF55729">
    <property type="entry name" value="Acyl-CoA N-acyltransferases (Nat)"/>
    <property type="match status" value="1"/>
</dbReference>
<dbReference type="AlphaFoldDB" id="A0A1I3ZQU6"/>
<name>A0A1I3ZQU6_9PROT</name>
<dbReference type="EMBL" id="FOSP01000007">
    <property type="protein sequence ID" value="SFK46051.1"/>
    <property type="molecule type" value="Genomic_DNA"/>
</dbReference>
<accession>A0A1I3ZQU6</accession>
<dbReference type="Proteomes" id="UP000199533">
    <property type="component" value="Unassembled WGS sequence"/>
</dbReference>
<evidence type="ECO:0000313" key="3">
    <source>
        <dbReference type="Proteomes" id="UP000199533"/>
    </source>
</evidence>
<gene>
    <name evidence="2" type="ORF">SAMN05216302_10071</name>
</gene>